<dbReference type="PANTHER" id="PTHR43415">
    <property type="entry name" value="SPERMIDINE N(1)-ACETYLTRANSFERASE"/>
    <property type="match status" value="1"/>
</dbReference>
<evidence type="ECO:0000313" key="3">
    <source>
        <dbReference type="Proteomes" id="UP000295418"/>
    </source>
</evidence>
<protein>
    <submittedName>
        <fullName evidence="2">N-acetyltransferase</fullName>
    </submittedName>
</protein>
<dbReference type="OrthoDB" id="9795206at2"/>
<proteinExistence type="predicted"/>
<reference evidence="2 3" key="1">
    <citation type="submission" date="2019-03" db="EMBL/GenBank/DDBJ databases">
        <authorList>
            <person name="Kim M.K.M."/>
        </authorList>
    </citation>
    <scope>NUCLEOTIDE SEQUENCE [LARGE SCALE GENOMIC DNA]</scope>
    <source>
        <strain evidence="2 3">18JY21-1</strain>
    </source>
</reference>
<sequence length="185" mass="21746">MQTQVKCLEGSRVYLRSLNGEDLELYYQLLANPETKRLTGTQPFFTKEQLARYIEDKWQDSSGVLLLIALQDSDKVIGEVAFTDIDRVNRNANIRIAIDLAEHQGKGYGQEALLLMLDYGFGVQNLHRIDLEVFTYNPRAIHVYEKLGFVREGVRRHTLFYNHEYHDTILMSMLEHEYRERYIQK</sequence>
<gene>
    <name evidence="2" type="ORF">E0485_06515</name>
</gene>
<dbReference type="Proteomes" id="UP000295418">
    <property type="component" value="Unassembled WGS sequence"/>
</dbReference>
<dbReference type="Pfam" id="PF13302">
    <property type="entry name" value="Acetyltransf_3"/>
    <property type="match status" value="1"/>
</dbReference>
<dbReference type="PROSITE" id="PS51186">
    <property type="entry name" value="GNAT"/>
    <property type="match status" value="1"/>
</dbReference>
<dbReference type="RefSeq" id="WP_132417181.1">
    <property type="nucleotide sequence ID" value="NZ_SKFG01000004.1"/>
</dbReference>
<dbReference type="Gene3D" id="3.40.630.30">
    <property type="match status" value="1"/>
</dbReference>
<dbReference type="GO" id="GO:0016747">
    <property type="term" value="F:acyltransferase activity, transferring groups other than amino-acyl groups"/>
    <property type="evidence" value="ECO:0007669"/>
    <property type="project" value="InterPro"/>
</dbReference>
<dbReference type="AlphaFoldDB" id="A0A4R4EK20"/>
<dbReference type="InterPro" id="IPR016181">
    <property type="entry name" value="Acyl_CoA_acyltransferase"/>
</dbReference>
<evidence type="ECO:0000313" key="2">
    <source>
        <dbReference type="EMBL" id="TCZ78731.1"/>
    </source>
</evidence>
<comment type="caution">
    <text evidence="2">The sequence shown here is derived from an EMBL/GenBank/DDBJ whole genome shotgun (WGS) entry which is preliminary data.</text>
</comment>
<evidence type="ECO:0000259" key="1">
    <source>
        <dbReference type="PROSITE" id="PS51186"/>
    </source>
</evidence>
<organism evidence="2 3">
    <name type="scientific">Paenibacillus albiflavus</name>
    <dbReference type="NCBI Taxonomy" id="2545760"/>
    <lineage>
        <taxon>Bacteria</taxon>
        <taxon>Bacillati</taxon>
        <taxon>Bacillota</taxon>
        <taxon>Bacilli</taxon>
        <taxon>Bacillales</taxon>
        <taxon>Paenibacillaceae</taxon>
        <taxon>Paenibacillus</taxon>
    </lineage>
</organism>
<feature type="domain" description="N-acetyltransferase" evidence="1">
    <location>
        <begin position="13"/>
        <end position="176"/>
    </location>
</feature>
<dbReference type="EMBL" id="SKFG01000004">
    <property type="protein sequence ID" value="TCZ78731.1"/>
    <property type="molecule type" value="Genomic_DNA"/>
</dbReference>
<name>A0A4R4EK20_9BACL</name>
<keyword evidence="2" id="KW-0808">Transferase</keyword>
<keyword evidence="3" id="KW-1185">Reference proteome</keyword>
<accession>A0A4R4EK20</accession>
<dbReference type="PANTHER" id="PTHR43415:SF3">
    <property type="entry name" value="GNAT-FAMILY ACETYLTRANSFERASE"/>
    <property type="match status" value="1"/>
</dbReference>
<dbReference type="InterPro" id="IPR000182">
    <property type="entry name" value="GNAT_dom"/>
</dbReference>
<dbReference type="SUPFAM" id="SSF55729">
    <property type="entry name" value="Acyl-CoA N-acyltransferases (Nat)"/>
    <property type="match status" value="1"/>
</dbReference>